<keyword evidence="2" id="KW-0540">Nuclease</keyword>
<gene>
    <name evidence="2" type="ORF">DKW60_22005</name>
</gene>
<dbReference type="InterPro" id="IPR051916">
    <property type="entry name" value="GPI-anchor_lipid_remodeler"/>
</dbReference>
<dbReference type="Proteomes" id="UP000245539">
    <property type="component" value="Unassembled WGS sequence"/>
</dbReference>
<dbReference type="GO" id="GO:0004519">
    <property type="term" value="F:endonuclease activity"/>
    <property type="evidence" value="ECO:0007669"/>
    <property type="project" value="UniProtKB-KW"/>
</dbReference>
<dbReference type="PANTHER" id="PTHR14859:SF1">
    <property type="entry name" value="PGAP2-INTERACTING PROTEIN"/>
    <property type="match status" value="1"/>
</dbReference>
<sequence>MNIRVLSYNIHRAIGFDRRFAPERIVEVLTEHDADVVMLQEVDEGAPRSRELNLAKELAESCGYAHYALGHNVSMRKGYYGNATLSRFPILRERNIDLTVGIRKRRGCQHTTLQLHDEQQREFHLDVFNLHLGLSARERQKQAGILAHSRELMMLDESTPCIVGGDFNDWRSLLRAYYVEGLGFTCATDKEAPNGIIRALKTFPSFAPRGALDRVYYRGNMKLLGAKRCRFKISKIASDHLAVITDFELTKPVTK</sequence>
<dbReference type="SUPFAM" id="SSF56219">
    <property type="entry name" value="DNase I-like"/>
    <property type="match status" value="1"/>
</dbReference>
<dbReference type="GO" id="GO:0006506">
    <property type="term" value="P:GPI anchor biosynthetic process"/>
    <property type="evidence" value="ECO:0007669"/>
    <property type="project" value="TreeGrafter"/>
</dbReference>
<feature type="domain" description="Endonuclease/exonuclease/phosphatase" evidence="1">
    <location>
        <begin position="6"/>
        <end position="240"/>
    </location>
</feature>
<keyword evidence="2" id="KW-0378">Hydrolase</keyword>
<protein>
    <submittedName>
        <fullName evidence="2">Endonuclease</fullName>
    </submittedName>
</protein>
<reference evidence="2 3" key="1">
    <citation type="submission" date="2018-05" db="EMBL/GenBank/DDBJ databases">
        <title>Leucothrix arctica sp. nov., isolated from Arctic seawater.</title>
        <authorList>
            <person name="Choi A."/>
            <person name="Baek K."/>
        </authorList>
    </citation>
    <scope>NUCLEOTIDE SEQUENCE [LARGE SCALE GENOMIC DNA]</scope>
    <source>
        <strain evidence="2 3">JCM 18388</strain>
    </source>
</reference>
<dbReference type="InterPro" id="IPR036691">
    <property type="entry name" value="Endo/exonu/phosph_ase_sf"/>
</dbReference>
<dbReference type="AlphaFoldDB" id="A0A317C269"/>
<dbReference type="Gene3D" id="3.60.10.10">
    <property type="entry name" value="Endonuclease/exonuclease/phosphatase"/>
    <property type="match status" value="1"/>
</dbReference>
<keyword evidence="3" id="KW-1185">Reference proteome</keyword>
<comment type="caution">
    <text evidence="2">The sequence shown here is derived from an EMBL/GenBank/DDBJ whole genome shotgun (WGS) entry which is preliminary data.</text>
</comment>
<dbReference type="PANTHER" id="PTHR14859">
    <property type="entry name" value="CALCOFLUOR WHITE HYPERSENSITIVE PROTEIN PRECURSOR"/>
    <property type="match status" value="1"/>
</dbReference>
<dbReference type="OrthoDB" id="9793162at2"/>
<proteinExistence type="predicted"/>
<name>A0A317C269_9GAMM</name>
<accession>A0A317C269</accession>
<organism evidence="2 3">
    <name type="scientific">Leucothrix pacifica</name>
    <dbReference type="NCBI Taxonomy" id="1247513"/>
    <lineage>
        <taxon>Bacteria</taxon>
        <taxon>Pseudomonadati</taxon>
        <taxon>Pseudomonadota</taxon>
        <taxon>Gammaproteobacteria</taxon>
        <taxon>Thiotrichales</taxon>
        <taxon>Thiotrichaceae</taxon>
        <taxon>Leucothrix</taxon>
    </lineage>
</organism>
<dbReference type="RefSeq" id="WP_109839815.1">
    <property type="nucleotide sequence ID" value="NZ_QGKM01000100.1"/>
</dbReference>
<keyword evidence="2" id="KW-0255">Endonuclease</keyword>
<evidence type="ECO:0000259" key="1">
    <source>
        <dbReference type="Pfam" id="PF03372"/>
    </source>
</evidence>
<dbReference type="Pfam" id="PF03372">
    <property type="entry name" value="Exo_endo_phos"/>
    <property type="match status" value="1"/>
</dbReference>
<dbReference type="InterPro" id="IPR005135">
    <property type="entry name" value="Endo/exonuclease/phosphatase"/>
</dbReference>
<dbReference type="EMBL" id="QGKM01000100">
    <property type="protein sequence ID" value="PWQ92281.1"/>
    <property type="molecule type" value="Genomic_DNA"/>
</dbReference>
<evidence type="ECO:0000313" key="3">
    <source>
        <dbReference type="Proteomes" id="UP000245539"/>
    </source>
</evidence>
<evidence type="ECO:0000313" key="2">
    <source>
        <dbReference type="EMBL" id="PWQ92281.1"/>
    </source>
</evidence>
<dbReference type="GO" id="GO:0016020">
    <property type="term" value="C:membrane"/>
    <property type="evidence" value="ECO:0007669"/>
    <property type="project" value="GOC"/>
</dbReference>